<feature type="domain" description="OmpA-like" evidence="9">
    <location>
        <begin position="121"/>
        <end position="242"/>
    </location>
</feature>
<dbReference type="InterPro" id="IPR036737">
    <property type="entry name" value="OmpA-like_sf"/>
</dbReference>
<dbReference type="Pfam" id="PF00691">
    <property type="entry name" value="OmpA"/>
    <property type="match status" value="1"/>
</dbReference>
<dbReference type="SUPFAM" id="SSF103088">
    <property type="entry name" value="OmpA-like"/>
    <property type="match status" value="1"/>
</dbReference>
<dbReference type="InterPro" id="IPR050330">
    <property type="entry name" value="Bact_OuterMem_StrucFunc"/>
</dbReference>
<dbReference type="PANTHER" id="PTHR30329">
    <property type="entry name" value="STATOR ELEMENT OF FLAGELLAR MOTOR COMPLEX"/>
    <property type="match status" value="1"/>
</dbReference>
<evidence type="ECO:0000256" key="6">
    <source>
        <dbReference type="ARBA" id="ARBA00023136"/>
    </source>
</evidence>
<keyword evidence="4 8" id="KW-0812">Transmembrane</keyword>
<comment type="similarity">
    <text evidence="2">Belongs to the MotB family.</text>
</comment>
<dbReference type="EMBL" id="JAHXPT010000001">
    <property type="protein sequence ID" value="MBW6408551.1"/>
    <property type="molecule type" value="Genomic_DNA"/>
</dbReference>
<keyword evidence="11" id="KW-1185">Reference proteome</keyword>
<protein>
    <submittedName>
        <fullName evidence="10">OmpA family protein</fullName>
    </submittedName>
</protein>
<dbReference type="PANTHER" id="PTHR30329:SF21">
    <property type="entry name" value="LIPOPROTEIN YIAD-RELATED"/>
    <property type="match status" value="1"/>
</dbReference>
<keyword evidence="5 8" id="KW-1133">Transmembrane helix</keyword>
<evidence type="ECO:0000256" key="3">
    <source>
        <dbReference type="ARBA" id="ARBA00022475"/>
    </source>
</evidence>
<feature type="transmembrane region" description="Helical" evidence="8">
    <location>
        <begin position="20"/>
        <end position="38"/>
    </location>
</feature>
<evidence type="ECO:0000259" key="9">
    <source>
        <dbReference type="PROSITE" id="PS51123"/>
    </source>
</evidence>
<comment type="subcellular location">
    <subcellularLocation>
        <location evidence="1">Cell membrane</location>
        <topology evidence="1">Single-pass membrane protein</topology>
    </subcellularLocation>
</comment>
<gene>
    <name evidence="10" type="ORF">KYD98_00430</name>
</gene>
<keyword evidence="6 7" id="KW-0472">Membrane</keyword>
<dbReference type="InterPro" id="IPR006665">
    <property type="entry name" value="OmpA-like"/>
</dbReference>
<evidence type="ECO:0000256" key="4">
    <source>
        <dbReference type="ARBA" id="ARBA00022692"/>
    </source>
</evidence>
<dbReference type="Proteomes" id="UP001519921">
    <property type="component" value="Unassembled WGS sequence"/>
</dbReference>
<comment type="caution">
    <text evidence="10">The sequence shown here is derived from an EMBL/GenBank/DDBJ whole genome shotgun (WGS) entry which is preliminary data.</text>
</comment>
<sequence length="246" mass="27462">MARKKKSDDGGLRGDEWLGTYSDCVTLLLTFFILLYSMSSLDAQKVQSISQAFVTVMTGQSGDTFLQYNEYNGKVPIIGGESDVDGVVDAESLGKETMYQDVKKYVEQNNLSQAMDIKSDERGIILELKDNILFESAKADLIPESKGVLEKLNTLMESIPNDILIEGHTDNVPISNSRYASNWELSTARAVTVVRYFVETKHQKPTKFSAAGYGEFRPIADNNTEENKAKNRRVSILIEYSKGEES</sequence>
<dbReference type="InterPro" id="IPR025713">
    <property type="entry name" value="MotB-like_N_dom"/>
</dbReference>
<organism evidence="10 11">
    <name type="scientific">Clostridium weizhouense</name>
    <dbReference type="NCBI Taxonomy" id="2859781"/>
    <lineage>
        <taxon>Bacteria</taxon>
        <taxon>Bacillati</taxon>
        <taxon>Bacillota</taxon>
        <taxon>Clostridia</taxon>
        <taxon>Eubacteriales</taxon>
        <taxon>Clostridiaceae</taxon>
        <taxon>Clostridium</taxon>
    </lineage>
</organism>
<evidence type="ECO:0000256" key="8">
    <source>
        <dbReference type="SAM" id="Phobius"/>
    </source>
</evidence>
<accession>A0ABS7AJF9</accession>
<proteinExistence type="inferred from homology"/>
<evidence type="ECO:0000256" key="7">
    <source>
        <dbReference type="PROSITE-ProRule" id="PRU00473"/>
    </source>
</evidence>
<evidence type="ECO:0000256" key="1">
    <source>
        <dbReference type="ARBA" id="ARBA00004162"/>
    </source>
</evidence>
<evidence type="ECO:0000313" key="10">
    <source>
        <dbReference type="EMBL" id="MBW6408551.1"/>
    </source>
</evidence>
<dbReference type="RefSeq" id="WP_219777614.1">
    <property type="nucleotide sequence ID" value="NZ_JAHXPT010000001.1"/>
</dbReference>
<dbReference type="Pfam" id="PF13677">
    <property type="entry name" value="MotB_plug"/>
    <property type="match status" value="1"/>
</dbReference>
<dbReference type="PROSITE" id="PS51123">
    <property type="entry name" value="OMPA_2"/>
    <property type="match status" value="1"/>
</dbReference>
<dbReference type="CDD" id="cd07185">
    <property type="entry name" value="OmpA_C-like"/>
    <property type="match status" value="1"/>
</dbReference>
<reference evidence="10 11" key="1">
    <citation type="submission" date="2021-07" db="EMBL/GenBank/DDBJ databases">
        <title>Clostridium weizhouense sp. nov., an anaerobic bacterium isolated from activated sludge of Petroleum wastewater.</title>
        <authorList>
            <person name="Li Q."/>
        </authorList>
    </citation>
    <scope>NUCLEOTIDE SEQUENCE [LARGE SCALE GENOMIC DNA]</scope>
    <source>
        <strain evidence="10 11">YB-6</strain>
    </source>
</reference>
<evidence type="ECO:0000256" key="2">
    <source>
        <dbReference type="ARBA" id="ARBA00008914"/>
    </source>
</evidence>
<dbReference type="Gene3D" id="3.30.1330.60">
    <property type="entry name" value="OmpA-like domain"/>
    <property type="match status" value="1"/>
</dbReference>
<name>A0ABS7AJF9_9CLOT</name>
<evidence type="ECO:0000256" key="5">
    <source>
        <dbReference type="ARBA" id="ARBA00022989"/>
    </source>
</evidence>
<evidence type="ECO:0000313" key="11">
    <source>
        <dbReference type="Proteomes" id="UP001519921"/>
    </source>
</evidence>
<keyword evidence="3" id="KW-1003">Cell membrane</keyword>